<dbReference type="EMBL" id="DRKW01000336">
    <property type="protein sequence ID" value="HEB74683.1"/>
    <property type="molecule type" value="Genomic_DNA"/>
</dbReference>
<name>A0A7C1ZFE2_DESA2</name>
<dbReference type="EMBL" id="CP013015">
    <property type="protein sequence ID" value="AMM41797.1"/>
    <property type="molecule type" value="Genomic_DNA"/>
</dbReference>
<dbReference type="PRINTS" id="PR01713">
    <property type="entry name" value="NUCEPIMERASE"/>
</dbReference>
<protein>
    <submittedName>
        <fullName evidence="5">NAD-dependent epimerase/dehydratase family protein</fullName>
    </submittedName>
    <submittedName>
        <fullName evidence="3">Nucleoside-diphosphate-sugar epimerase</fullName>
    </submittedName>
</protein>
<dbReference type="Proteomes" id="UP000070560">
    <property type="component" value="Chromosome"/>
</dbReference>
<dbReference type="OrthoDB" id="9802815at2"/>
<comment type="similarity">
    <text evidence="1">Belongs to the NAD(P)-dependent epimerase/dehydratase family.</text>
</comment>
<gene>
    <name evidence="5" type="ORF">ENI35_06560</name>
    <name evidence="4" type="ORF">ENJ03_05635</name>
    <name evidence="3" type="ORF">HS1_002005</name>
</gene>
<proteinExistence type="inferred from homology"/>
<dbReference type="EMBL" id="DRIH01000234">
    <property type="protein sequence ID" value="HEC68450.1"/>
    <property type="molecule type" value="Genomic_DNA"/>
</dbReference>
<reference evidence="5" key="2">
    <citation type="journal article" date="2020" name="mSystems">
        <title>Genome- and Community-Level Interaction Insights into Carbon Utilization and Element Cycling Functions of Hydrothermarchaeota in Hydrothermal Sediment.</title>
        <authorList>
            <person name="Zhou Z."/>
            <person name="Liu Y."/>
            <person name="Xu W."/>
            <person name="Pan J."/>
            <person name="Luo Z.H."/>
            <person name="Li M."/>
        </authorList>
    </citation>
    <scope>NUCLEOTIDE SEQUENCE [LARGE SCALE GENOMIC DNA]</scope>
    <source>
        <strain evidence="5">HyVt-389</strain>
        <strain evidence="4">HyVt-45</strain>
    </source>
</reference>
<dbReference type="SUPFAM" id="SSF51735">
    <property type="entry name" value="NAD(P)-binding Rossmann-fold domains"/>
    <property type="match status" value="1"/>
</dbReference>
<evidence type="ECO:0000313" key="6">
    <source>
        <dbReference type="Proteomes" id="UP000070560"/>
    </source>
</evidence>
<dbReference type="Pfam" id="PF01370">
    <property type="entry name" value="Epimerase"/>
    <property type="match status" value="1"/>
</dbReference>
<evidence type="ECO:0000313" key="5">
    <source>
        <dbReference type="EMBL" id="HEC68450.1"/>
    </source>
</evidence>
<evidence type="ECO:0000313" key="4">
    <source>
        <dbReference type="EMBL" id="HEB74683.1"/>
    </source>
</evidence>
<dbReference type="PANTHER" id="PTHR43000">
    <property type="entry name" value="DTDP-D-GLUCOSE 4,6-DEHYDRATASE-RELATED"/>
    <property type="match status" value="1"/>
</dbReference>
<feature type="domain" description="NAD-dependent epimerase/dehydratase" evidence="2">
    <location>
        <begin position="4"/>
        <end position="241"/>
    </location>
</feature>
<evidence type="ECO:0000259" key="2">
    <source>
        <dbReference type="Pfam" id="PF01370"/>
    </source>
</evidence>
<dbReference type="Gene3D" id="3.40.50.720">
    <property type="entry name" value="NAD(P)-binding Rossmann-like Domain"/>
    <property type="match status" value="1"/>
</dbReference>
<keyword evidence="6" id="KW-1185">Reference proteome</keyword>
<organism evidence="5">
    <name type="scientific">Desulfofervidus auxilii</name>
    <dbReference type="NCBI Taxonomy" id="1621989"/>
    <lineage>
        <taxon>Bacteria</taxon>
        <taxon>Pseudomonadati</taxon>
        <taxon>Thermodesulfobacteriota</taxon>
        <taxon>Candidatus Desulfofervidia</taxon>
        <taxon>Candidatus Desulfofervidales</taxon>
        <taxon>Candidatus Desulfofervidaceae</taxon>
        <taxon>Candidatus Desulfofervidus</taxon>
    </lineage>
</organism>
<dbReference type="InterPro" id="IPR001509">
    <property type="entry name" value="Epimerase_deHydtase"/>
</dbReference>
<dbReference type="Gene3D" id="3.90.25.10">
    <property type="entry name" value="UDP-galactose 4-epimerase, domain 1"/>
    <property type="match status" value="1"/>
</dbReference>
<evidence type="ECO:0000313" key="3">
    <source>
        <dbReference type="EMBL" id="AMM41797.1"/>
    </source>
</evidence>
<reference evidence="3 6" key="1">
    <citation type="submission" date="2015-10" db="EMBL/GenBank/DDBJ databases">
        <title>Candidatus Desulfofervidus auxilii, a hydrogenotrophic sulfate-reducing bacterium involved in the thermophilic anaerobic oxidation of methane.</title>
        <authorList>
            <person name="Krukenberg V."/>
            <person name="Richter M."/>
            <person name="Wegener G."/>
        </authorList>
    </citation>
    <scope>NUCLEOTIDE SEQUENCE [LARGE SCALE GENOMIC DNA]</scope>
    <source>
        <strain evidence="3 6">HS1</strain>
    </source>
</reference>
<dbReference type="InterPro" id="IPR036291">
    <property type="entry name" value="NAD(P)-bd_dom_sf"/>
</dbReference>
<dbReference type="RefSeq" id="WP_066064844.1">
    <property type="nucleotide sequence ID" value="NZ_CP013015.1"/>
</dbReference>
<dbReference type="Proteomes" id="UP000885738">
    <property type="component" value="Unassembled WGS sequence"/>
</dbReference>
<dbReference type="AlphaFoldDB" id="A0A7C1ZFE2"/>
<dbReference type="KEGG" id="daw:HS1_002005"/>
<evidence type="ECO:0000256" key="1">
    <source>
        <dbReference type="ARBA" id="ARBA00007637"/>
    </source>
</evidence>
<dbReference type="Proteomes" id="UP000886268">
    <property type="component" value="Unassembled WGS sequence"/>
</dbReference>
<accession>A0A7C1ZFE2</accession>
<sequence>MRCLVTGVAGFIGSHLAEALLKAGYQITGIDCFTEYYSKELKKANLANLRQNRNFNFVEADLLHLDLKSILKKIDWVFHLSAQAGVRASWGKNFEIYIQNNILATQKLLEASKNVKLKGFVYASSSSVYGDTNTLPTPEEVYLQPVSPYGLTKLAGEHLCYLYHKNFDVPTVALRYFTVYGPRQRPDMAFHRFLKAALLGEPIEIYGDGKQTRDFTYISDIIDIHLAVMDHLHPGEVFNIGGGTQTHLNTVVDLISKITGKEIKIIYKPVQKGDVRHTAADITKAQNILGYKPKIKLPEGLEAEWEWIQTIYKKLRG</sequence>